<dbReference type="Proteomes" id="UP000243876">
    <property type="component" value="Unassembled WGS sequence"/>
</dbReference>
<gene>
    <name evidence="13" type="primary">SPOSA6832_01911</name>
</gene>
<evidence type="ECO:0000256" key="2">
    <source>
        <dbReference type="ARBA" id="ARBA00022516"/>
    </source>
</evidence>
<dbReference type="GO" id="GO:0032049">
    <property type="term" value="P:cardiolipin biosynthetic process"/>
    <property type="evidence" value="ECO:0007669"/>
    <property type="project" value="TreeGrafter"/>
</dbReference>
<dbReference type="InterPro" id="IPR000462">
    <property type="entry name" value="CDP-OH_P_trans"/>
</dbReference>
<keyword evidence="5 11" id="KW-1133">Transmembrane helix</keyword>
<dbReference type="Pfam" id="PF01066">
    <property type="entry name" value="CDP-OH_P_transf"/>
    <property type="match status" value="1"/>
</dbReference>
<keyword evidence="4 11" id="KW-0812">Transmembrane</keyword>
<proteinExistence type="inferred from homology"/>
<feature type="signal peptide" evidence="12">
    <location>
        <begin position="1"/>
        <end position="25"/>
    </location>
</feature>
<evidence type="ECO:0000256" key="12">
    <source>
        <dbReference type="SAM" id="SignalP"/>
    </source>
</evidence>
<evidence type="ECO:0000313" key="14">
    <source>
        <dbReference type="Proteomes" id="UP000243876"/>
    </source>
</evidence>
<evidence type="ECO:0000256" key="11">
    <source>
        <dbReference type="SAM" id="Phobius"/>
    </source>
</evidence>
<organism evidence="13 14">
    <name type="scientific">Sporidiobolus salmonicolor</name>
    <name type="common">Yeast-like fungus</name>
    <name type="synonym">Sporobolomyces salmonicolor</name>
    <dbReference type="NCBI Taxonomy" id="5005"/>
    <lineage>
        <taxon>Eukaryota</taxon>
        <taxon>Fungi</taxon>
        <taxon>Dikarya</taxon>
        <taxon>Basidiomycota</taxon>
        <taxon>Pucciniomycotina</taxon>
        <taxon>Microbotryomycetes</taxon>
        <taxon>Sporidiobolales</taxon>
        <taxon>Sporidiobolaceae</taxon>
        <taxon>Sporobolomyces</taxon>
    </lineage>
</organism>
<dbReference type="PANTHER" id="PTHR14269:SF60">
    <property type="entry name" value="CARDIOLIPIN SYNTHASE (CMP-FORMING)"/>
    <property type="match status" value="1"/>
</dbReference>
<accession>A0A0D6EKQ7</accession>
<dbReference type="PANTHER" id="PTHR14269">
    <property type="entry name" value="CDP-DIACYLGLYCEROL--GLYCEROL-3-PHOSPHATE 3-PHOSPHATIDYLTRANSFERASE-RELATED"/>
    <property type="match status" value="1"/>
</dbReference>
<keyword evidence="9" id="KW-1208">Phospholipid metabolism</keyword>
<evidence type="ECO:0000256" key="6">
    <source>
        <dbReference type="ARBA" id="ARBA00023098"/>
    </source>
</evidence>
<evidence type="ECO:0000256" key="5">
    <source>
        <dbReference type="ARBA" id="ARBA00022989"/>
    </source>
</evidence>
<dbReference type="AlphaFoldDB" id="A0A0D6EKQ7"/>
<feature type="non-terminal residue" evidence="13">
    <location>
        <position position="1"/>
    </location>
</feature>
<dbReference type="EMBL" id="CENE01000006">
    <property type="protein sequence ID" value="CEQ40313.1"/>
    <property type="molecule type" value="Genomic_DNA"/>
</dbReference>
<comment type="similarity">
    <text evidence="10">Belongs to the CDP-alcohol phosphatidyltransferase class-I family.</text>
</comment>
<sequence length="288" mass="31336">MLCALVHPLGSRPLCSLALLVSAWASSPAPPLHRSRSPHPGRAILEKRENIYTIPNALTLARILACPAIGYYIVKGELAVATSLLFVAGVSDLVDGWLARRFKMGTVLGSIMDPAADKLLMTTMVISLTMRDMLPRASVPPCTVISQKERHSRESASRRAVPLAVLILGRDVLLSLSAFYFRYASLPPPVRPMPSRPPPCLTPLVAQKTFTRYWDFSIPSASVHPTTISKYNTFLQLVLVGVTTVGPLLPFDISTPLWYLQWIVAGTTLASGLSYVGTGSRAAVKYLQ</sequence>
<dbReference type="OrthoDB" id="10020554at2759"/>
<keyword evidence="8" id="KW-0594">Phospholipid biosynthesis</keyword>
<feature type="chain" id="PRO_5002303309" evidence="12">
    <location>
        <begin position="26"/>
        <end position="288"/>
    </location>
</feature>
<reference evidence="14" key="1">
    <citation type="submission" date="2015-02" db="EMBL/GenBank/DDBJ databases">
        <authorList>
            <person name="Gon?alves P."/>
        </authorList>
    </citation>
    <scope>NUCLEOTIDE SEQUENCE [LARGE SCALE GENOMIC DNA]</scope>
</reference>
<dbReference type="InterPro" id="IPR043130">
    <property type="entry name" value="CDP-OH_PTrfase_TM_dom"/>
</dbReference>
<dbReference type="GO" id="GO:0016020">
    <property type="term" value="C:membrane"/>
    <property type="evidence" value="ECO:0007669"/>
    <property type="project" value="UniProtKB-SubCell"/>
</dbReference>
<dbReference type="Gene3D" id="1.20.120.1760">
    <property type="match status" value="1"/>
</dbReference>
<keyword evidence="6" id="KW-0443">Lipid metabolism</keyword>
<evidence type="ECO:0000256" key="8">
    <source>
        <dbReference type="ARBA" id="ARBA00023209"/>
    </source>
</evidence>
<keyword evidence="12" id="KW-0732">Signal</keyword>
<evidence type="ECO:0000256" key="3">
    <source>
        <dbReference type="ARBA" id="ARBA00022679"/>
    </source>
</evidence>
<dbReference type="GO" id="GO:0043337">
    <property type="term" value="F:cardiolipin synthase (CMP-forming)"/>
    <property type="evidence" value="ECO:0007669"/>
    <property type="project" value="TreeGrafter"/>
</dbReference>
<dbReference type="PROSITE" id="PS00379">
    <property type="entry name" value="CDP_ALCOHOL_P_TRANSF"/>
    <property type="match status" value="1"/>
</dbReference>
<evidence type="ECO:0000256" key="4">
    <source>
        <dbReference type="ARBA" id="ARBA00022692"/>
    </source>
</evidence>
<evidence type="ECO:0000256" key="7">
    <source>
        <dbReference type="ARBA" id="ARBA00023136"/>
    </source>
</evidence>
<dbReference type="InterPro" id="IPR048254">
    <property type="entry name" value="CDP_ALCOHOL_P_TRANSF_CS"/>
</dbReference>
<comment type="subcellular location">
    <subcellularLocation>
        <location evidence="1">Membrane</location>
        <topology evidence="1">Multi-pass membrane protein</topology>
    </subcellularLocation>
</comment>
<dbReference type="InterPro" id="IPR050324">
    <property type="entry name" value="CDP-alcohol_PTase-I"/>
</dbReference>
<keyword evidence="2" id="KW-0444">Lipid biosynthesis</keyword>
<keyword evidence="14" id="KW-1185">Reference proteome</keyword>
<protein>
    <submittedName>
        <fullName evidence="13">SPOSA6832_01911-mRNA-1:cds</fullName>
    </submittedName>
</protein>
<dbReference type="GO" id="GO:0005739">
    <property type="term" value="C:mitochondrion"/>
    <property type="evidence" value="ECO:0007669"/>
    <property type="project" value="TreeGrafter"/>
</dbReference>
<feature type="transmembrane region" description="Helical" evidence="11">
    <location>
        <begin position="257"/>
        <end position="276"/>
    </location>
</feature>
<evidence type="ECO:0000256" key="10">
    <source>
        <dbReference type="RuleBase" id="RU003750"/>
    </source>
</evidence>
<keyword evidence="7 11" id="KW-0472">Membrane</keyword>
<name>A0A0D6EKQ7_SPOSA</name>
<evidence type="ECO:0000256" key="1">
    <source>
        <dbReference type="ARBA" id="ARBA00004141"/>
    </source>
</evidence>
<evidence type="ECO:0000313" key="13">
    <source>
        <dbReference type="EMBL" id="CEQ40313.1"/>
    </source>
</evidence>
<evidence type="ECO:0000256" key="9">
    <source>
        <dbReference type="ARBA" id="ARBA00023264"/>
    </source>
</evidence>
<keyword evidence="3 10" id="KW-0808">Transferase</keyword>